<protein>
    <recommendedName>
        <fullName evidence="9">Protein translocase subunit SecD</fullName>
    </recommendedName>
</protein>
<feature type="transmembrane region" description="Helical" evidence="9">
    <location>
        <begin position="393"/>
        <end position="412"/>
    </location>
</feature>
<dbReference type="InterPro" id="IPR001036">
    <property type="entry name" value="Acrflvin-R"/>
</dbReference>
<comment type="subunit">
    <text evidence="9">Forms a complex with SecF. Part of the essential Sec protein translocation apparatus which comprises SecA, SecYEG and auxiliary proteins SecDF-YajC and YidC.</text>
</comment>
<dbReference type="InterPro" id="IPR022813">
    <property type="entry name" value="SecD/SecF_arch_bac"/>
</dbReference>
<dbReference type="GO" id="GO:0065002">
    <property type="term" value="P:intracellular protein transmembrane transport"/>
    <property type="evidence" value="ECO:0007669"/>
    <property type="project" value="UniProtKB-UniRule"/>
</dbReference>
<evidence type="ECO:0000259" key="12">
    <source>
        <dbReference type="Pfam" id="PF22599"/>
    </source>
</evidence>
<evidence type="ECO:0000256" key="6">
    <source>
        <dbReference type="ARBA" id="ARBA00022989"/>
    </source>
</evidence>
<dbReference type="GO" id="GO:0006605">
    <property type="term" value="P:protein targeting"/>
    <property type="evidence" value="ECO:0007669"/>
    <property type="project" value="UniProtKB-UniRule"/>
</dbReference>
<evidence type="ECO:0000313" key="14">
    <source>
        <dbReference type="Proteomes" id="UP000033441"/>
    </source>
</evidence>
<dbReference type="InterPro" id="IPR055344">
    <property type="entry name" value="SecD_SecF_C_bact"/>
</dbReference>
<dbReference type="Pfam" id="PF21760">
    <property type="entry name" value="SecD_1st"/>
    <property type="match status" value="1"/>
</dbReference>
<dbReference type="GO" id="GO:0005886">
    <property type="term" value="C:plasma membrane"/>
    <property type="evidence" value="ECO:0007669"/>
    <property type="project" value="UniProtKB-SubCell"/>
</dbReference>
<dbReference type="InterPro" id="IPR054384">
    <property type="entry name" value="SecDF_P1_head"/>
</dbReference>
<feature type="transmembrane region" description="Helical" evidence="9">
    <location>
        <begin position="462"/>
        <end position="488"/>
    </location>
</feature>
<comment type="function">
    <text evidence="9">Part of the Sec protein translocase complex. Interacts with the SecYEG preprotein conducting channel. SecDF uses the proton motive force (PMF) to complete protein translocation after the ATP-dependent function of SecA.</text>
</comment>
<evidence type="ECO:0000259" key="11">
    <source>
        <dbReference type="Pfam" id="PF21760"/>
    </source>
</evidence>
<evidence type="ECO:0000256" key="3">
    <source>
        <dbReference type="ARBA" id="ARBA00022475"/>
    </source>
</evidence>
<evidence type="ECO:0000256" key="8">
    <source>
        <dbReference type="ARBA" id="ARBA00023136"/>
    </source>
</evidence>
<keyword evidence="7 9" id="KW-0811">Translocation</keyword>
<comment type="caution">
    <text evidence="9">Lacks conserved residue(s) required for the propagation of feature annotation.</text>
</comment>
<proteinExistence type="inferred from homology"/>
<accession>A0A0F3N8P0</accession>
<feature type="domain" description="Protein translocase subunit SecDF P1" evidence="11">
    <location>
        <begin position="138"/>
        <end position="195"/>
    </location>
</feature>
<dbReference type="PRINTS" id="PR00702">
    <property type="entry name" value="ACRIFLAVINRP"/>
</dbReference>
<evidence type="ECO:0000256" key="7">
    <source>
        <dbReference type="ARBA" id="ARBA00023010"/>
    </source>
</evidence>
<keyword evidence="5 9" id="KW-0653">Protein transport</keyword>
<dbReference type="Pfam" id="PF02355">
    <property type="entry name" value="SecD_SecF_C"/>
    <property type="match status" value="1"/>
</dbReference>
<dbReference type="PANTHER" id="PTHR30081">
    <property type="entry name" value="PROTEIN-EXPORT MEMBRANE PROTEIN SEC"/>
    <property type="match status" value="1"/>
</dbReference>
<feature type="transmembrane region" description="Helical" evidence="9">
    <location>
        <begin position="365"/>
        <end position="387"/>
    </location>
</feature>
<dbReference type="PANTHER" id="PTHR30081:SF1">
    <property type="entry name" value="PROTEIN TRANSLOCASE SUBUNIT SECD"/>
    <property type="match status" value="1"/>
</dbReference>
<keyword evidence="8 9" id="KW-0472">Membrane</keyword>
<feature type="domain" description="SecDF P1 head subdomain" evidence="12">
    <location>
        <begin position="211"/>
        <end position="319"/>
    </location>
</feature>
<dbReference type="InterPro" id="IPR048631">
    <property type="entry name" value="SecD_1st"/>
</dbReference>
<keyword evidence="6 9" id="KW-1133">Transmembrane helix</keyword>
<sequence>MQLVGKAVATFLLCALSIYFVLPNFVDSKFFVSQKKANLGLDLRGGTYLLLEVDFQEHLKERLYGLSDELQDFLQREKIPYDKLYVKNRTVVLHLGDPADLARVRAFNKNVDFTGTSPHLLISFTESYTKSLLKGVIDDSTNNILRRLDKSGTKEITIKSQGENKISLQVPGVHNVDNIKSLIGKTAKLTFHLLEDVKNLADINPLTTRLLYDASGNAFPVMKRVEISGDSLVDASAGLNSVGRAVVYFKFDSAATKKFADITKQHAGKPFAAVLDNVVLTAPVIREPILGGNGEITGRFDLETAKELAILLKSGALPAPLNIIEERVVGPSLGARSIEKGRLATISSIAVVSIFVIMSYGVLGLFAVIGLVFNIVFVLLAMTFLGATLTLPGIAGITLTVGMSIDANVLIFERIREEMRASGKLRLAVERGFKNAMSTIFDSNMTTLIVAVIMLVSGSTSVQGFAATLGIGILCSMLSAVVLTKVLIDVGVRMGLVSNLGLRMNSGF</sequence>
<dbReference type="InterPro" id="IPR048634">
    <property type="entry name" value="SecD_SecF_C"/>
</dbReference>
<feature type="transmembrane region" description="Helical" evidence="9">
    <location>
        <begin position="341"/>
        <end position="358"/>
    </location>
</feature>
<dbReference type="EMBL" id="LANV01000001">
    <property type="protein sequence ID" value="KJV64453.1"/>
    <property type="molecule type" value="Genomic_DNA"/>
</dbReference>
<keyword evidence="4 9" id="KW-0812">Transmembrane</keyword>
<evidence type="ECO:0000256" key="2">
    <source>
        <dbReference type="ARBA" id="ARBA00022448"/>
    </source>
</evidence>
<comment type="subcellular location">
    <subcellularLocation>
        <location evidence="1 9">Cell membrane</location>
        <topology evidence="1 9">Multi-pass membrane protein</topology>
    </subcellularLocation>
</comment>
<dbReference type="HAMAP" id="MF_01463_B">
    <property type="entry name" value="SecD_B"/>
    <property type="match status" value="1"/>
</dbReference>
<comment type="caution">
    <text evidence="13">The sequence shown here is derived from an EMBL/GenBank/DDBJ whole genome shotgun (WGS) entry which is preliminary data.</text>
</comment>
<evidence type="ECO:0000256" key="1">
    <source>
        <dbReference type="ARBA" id="ARBA00004651"/>
    </source>
</evidence>
<dbReference type="AlphaFoldDB" id="A0A0F3N8P0"/>
<gene>
    <name evidence="9 13" type="primary">secD</name>
    <name evidence="13" type="ORF">APHMUC_1195</name>
</gene>
<reference evidence="13 14" key="1">
    <citation type="submission" date="2015-02" db="EMBL/GenBank/DDBJ databases">
        <title>Genome Sequencing of Rickettsiales.</title>
        <authorList>
            <person name="Daugherty S.C."/>
            <person name="Su Q."/>
            <person name="Abolude K."/>
            <person name="Beier-Sexton M."/>
            <person name="Carlyon J.A."/>
            <person name="Carter R."/>
            <person name="Day N.P."/>
            <person name="Dumler S.J."/>
            <person name="Dyachenko V."/>
            <person name="Godinez A."/>
            <person name="Kurtti T.J."/>
            <person name="Lichay M."/>
            <person name="Mullins K.E."/>
            <person name="Ott S."/>
            <person name="Pappas-Brown V."/>
            <person name="Paris D.H."/>
            <person name="Patel P."/>
            <person name="Richards A.L."/>
            <person name="Sadzewicz L."/>
            <person name="Sears K."/>
            <person name="Seidman D."/>
            <person name="Sengamalay N."/>
            <person name="Stenos J."/>
            <person name="Tallon L.J."/>
            <person name="Vincent G."/>
            <person name="Fraser C.M."/>
            <person name="Munderloh U."/>
            <person name="Dunning-Hotopp J.C."/>
        </authorList>
    </citation>
    <scope>NUCLEOTIDE SEQUENCE [LARGE SCALE GENOMIC DNA]</scope>
    <source>
        <strain evidence="13 14">ApMUC09</strain>
    </source>
</reference>
<evidence type="ECO:0000256" key="9">
    <source>
        <dbReference type="HAMAP-Rule" id="MF_01463"/>
    </source>
</evidence>
<dbReference type="Pfam" id="PF07549">
    <property type="entry name" value="Sec_GG"/>
    <property type="match status" value="1"/>
</dbReference>
<dbReference type="Gene3D" id="3.30.1360.200">
    <property type="match status" value="1"/>
</dbReference>
<dbReference type="Gene3D" id="3.30.70.3400">
    <property type="match status" value="1"/>
</dbReference>
<name>A0A0F3N8P0_ANAPH</name>
<dbReference type="InterPro" id="IPR005791">
    <property type="entry name" value="SecD"/>
</dbReference>
<feature type="domain" description="Protein export membrane protein SecD/SecF C-terminal" evidence="10">
    <location>
        <begin position="322"/>
        <end position="486"/>
    </location>
</feature>
<dbReference type="Proteomes" id="UP000033441">
    <property type="component" value="Unassembled WGS sequence"/>
</dbReference>
<feature type="transmembrane region" description="Helical" evidence="9">
    <location>
        <begin position="433"/>
        <end position="456"/>
    </location>
</feature>
<dbReference type="PATRIC" id="fig|1359152.3.peg.1254"/>
<dbReference type="Gene3D" id="1.20.1640.10">
    <property type="entry name" value="Multidrug efflux transporter AcrB transmembrane domain"/>
    <property type="match status" value="1"/>
</dbReference>
<organism evidence="13 14">
    <name type="scientific">Anaplasma phagocytophilum str. ApMUC09</name>
    <dbReference type="NCBI Taxonomy" id="1359152"/>
    <lineage>
        <taxon>Bacteria</taxon>
        <taxon>Pseudomonadati</taxon>
        <taxon>Pseudomonadota</taxon>
        <taxon>Alphaproteobacteria</taxon>
        <taxon>Rickettsiales</taxon>
        <taxon>Anaplasmataceae</taxon>
        <taxon>Anaplasma</taxon>
        <taxon>phagocytophilum group</taxon>
    </lineage>
</organism>
<evidence type="ECO:0000256" key="5">
    <source>
        <dbReference type="ARBA" id="ARBA00022927"/>
    </source>
</evidence>
<dbReference type="Pfam" id="PF22599">
    <property type="entry name" value="SecDF_P1_head"/>
    <property type="match status" value="1"/>
</dbReference>
<keyword evidence="2 9" id="KW-0813">Transport</keyword>
<dbReference type="NCBIfam" id="TIGR01129">
    <property type="entry name" value="secD"/>
    <property type="match status" value="1"/>
</dbReference>
<dbReference type="GO" id="GO:0043952">
    <property type="term" value="P:protein transport by the Sec complex"/>
    <property type="evidence" value="ECO:0007669"/>
    <property type="project" value="UniProtKB-UniRule"/>
</dbReference>
<keyword evidence="3 9" id="KW-1003">Cell membrane</keyword>
<comment type="similarity">
    <text evidence="9">Belongs to the SecD/SecF family. SecD subfamily.</text>
</comment>
<dbReference type="GO" id="GO:0015450">
    <property type="term" value="F:protein-transporting ATPase activity"/>
    <property type="evidence" value="ECO:0007669"/>
    <property type="project" value="InterPro"/>
</dbReference>
<evidence type="ECO:0000256" key="4">
    <source>
        <dbReference type="ARBA" id="ARBA00022692"/>
    </source>
</evidence>
<dbReference type="SUPFAM" id="SSF82866">
    <property type="entry name" value="Multidrug efflux transporter AcrB transmembrane domain"/>
    <property type="match status" value="1"/>
</dbReference>
<evidence type="ECO:0000313" key="13">
    <source>
        <dbReference type="EMBL" id="KJV64453.1"/>
    </source>
</evidence>
<evidence type="ECO:0000259" key="10">
    <source>
        <dbReference type="Pfam" id="PF02355"/>
    </source>
</evidence>
<dbReference type="InterPro" id="IPR022646">
    <property type="entry name" value="SecD/SecF_CS"/>
</dbReference>
<dbReference type="NCBIfam" id="TIGR00916">
    <property type="entry name" value="2A0604s01"/>
    <property type="match status" value="1"/>
</dbReference>